<accession>A0A0N4Y5W1</accession>
<evidence type="ECO:0000313" key="3">
    <source>
        <dbReference type="WBParaSite" id="NBR_0001142101-mRNA-1"/>
    </source>
</evidence>
<keyword evidence="2" id="KW-1185">Reference proteome</keyword>
<dbReference type="AlphaFoldDB" id="A0A0N4Y5W1"/>
<dbReference type="WBParaSite" id="NBR_0001142101-mRNA-1">
    <property type="protein sequence ID" value="NBR_0001142101-mRNA-1"/>
    <property type="gene ID" value="NBR_0001142101"/>
</dbReference>
<evidence type="ECO:0000313" key="1">
    <source>
        <dbReference type="EMBL" id="VDL75011.1"/>
    </source>
</evidence>
<reference evidence="1 2" key="2">
    <citation type="submission" date="2018-11" db="EMBL/GenBank/DDBJ databases">
        <authorList>
            <consortium name="Pathogen Informatics"/>
        </authorList>
    </citation>
    <scope>NUCLEOTIDE SEQUENCE [LARGE SCALE GENOMIC DNA]</scope>
</reference>
<proteinExistence type="predicted"/>
<reference evidence="3" key="1">
    <citation type="submission" date="2017-02" db="UniProtKB">
        <authorList>
            <consortium name="WormBaseParasite"/>
        </authorList>
    </citation>
    <scope>IDENTIFICATION</scope>
</reference>
<dbReference type="OMA" id="WIAIRAY"/>
<sequence>MVLRPLLVSKEKKADMSPKDIRDIFYAIMGGIQDIKKEEGRNEERLRTFNGRLRALEIWAKENDEKKEKHFIEMQPGCPAVSNSRYCEVSIIALVTNQSISLVGTSSATGIPPAKGVMPNPAIDVLVASRELKKLWIAIRAYQLGGI</sequence>
<name>A0A0N4Y5W1_NIPBR</name>
<protein>
    <submittedName>
        <fullName evidence="3">Gag protein</fullName>
    </submittedName>
</protein>
<dbReference type="Proteomes" id="UP000271162">
    <property type="component" value="Unassembled WGS sequence"/>
</dbReference>
<organism evidence="3">
    <name type="scientific">Nippostrongylus brasiliensis</name>
    <name type="common">Rat hookworm</name>
    <dbReference type="NCBI Taxonomy" id="27835"/>
    <lineage>
        <taxon>Eukaryota</taxon>
        <taxon>Metazoa</taxon>
        <taxon>Ecdysozoa</taxon>
        <taxon>Nematoda</taxon>
        <taxon>Chromadorea</taxon>
        <taxon>Rhabditida</taxon>
        <taxon>Rhabditina</taxon>
        <taxon>Rhabditomorpha</taxon>
        <taxon>Strongyloidea</taxon>
        <taxon>Heligmosomidae</taxon>
        <taxon>Nippostrongylus</taxon>
    </lineage>
</organism>
<dbReference type="EMBL" id="UYSL01020521">
    <property type="protein sequence ID" value="VDL75011.1"/>
    <property type="molecule type" value="Genomic_DNA"/>
</dbReference>
<evidence type="ECO:0000313" key="2">
    <source>
        <dbReference type="Proteomes" id="UP000271162"/>
    </source>
</evidence>
<gene>
    <name evidence="1" type="ORF">NBR_LOCUS11422</name>
</gene>